<gene>
    <name evidence="6" type="ORF">G5A66_09465</name>
    <name evidence="5" type="ORF">G5A75_09490</name>
</gene>
<accession>A0A850HLF0</accession>
<dbReference type="OrthoDB" id="9784492at2"/>
<dbReference type="PROSITE" id="PS01078">
    <property type="entry name" value="MOCF_BIOSYNTHESIS_1"/>
    <property type="match status" value="1"/>
</dbReference>
<dbReference type="EMBL" id="JAAITX010000006">
    <property type="protein sequence ID" value="NVH58866.1"/>
    <property type="molecule type" value="Genomic_DNA"/>
</dbReference>
<comment type="pathway">
    <text evidence="2">Cofactor biosynthesis; molybdopterin biosynthesis.</text>
</comment>
<evidence type="ECO:0000313" key="6">
    <source>
        <dbReference type="EMBL" id="NVH58866.1"/>
    </source>
</evidence>
<dbReference type="Proteomes" id="UP000701680">
    <property type="component" value="Unassembled WGS sequence"/>
</dbReference>
<evidence type="ECO:0000259" key="4">
    <source>
        <dbReference type="SMART" id="SM00852"/>
    </source>
</evidence>
<keyword evidence="3" id="KW-0501">Molybdenum cofactor biosynthesis</keyword>
<dbReference type="PANTHER" id="PTHR43764">
    <property type="entry name" value="MOLYBDENUM COFACTOR BIOSYNTHESIS"/>
    <property type="match status" value="1"/>
</dbReference>
<reference evidence="6" key="2">
    <citation type="submission" date="2020-02" db="EMBL/GenBank/DDBJ databases">
        <authorList>
            <person name="Littmann E."/>
            <person name="Sorbara M."/>
        </authorList>
    </citation>
    <scope>NUCLEOTIDE SEQUENCE</scope>
    <source>
        <strain evidence="6">MSK.17.11</strain>
        <strain evidence="5">MSK.17.38</strain>
    </source>
</reference>
<evidence type="ECO:0000256" key="1">
    <source>
        <dbReference type="ARBA" id="ARBA00003487"/>
    </source>
</evidence>
<dbReference type="EMBL" id="JAAIUO010000006">
    <property type="protein sequence ID" value="NSK15093.1"/>
    <property type="molecule type" value="Genomic_DNA"/>
</dbReference>
<evidence type="ECO:0000313" key="5">
    <source>
        <dbReference type="EMBL" id="NSK15093.1"/>
    </source>
</evidence>
<dbReference type="Gene3D" id="3.40.980.10">
    <property type="entry name" value="MoaB/Mog-like domain"/>
    <property type="match status" value="1"/>
</dbReference>
<dbReference type="InterPro" id="IPR001453">
    <property type="entry name" value="MoaB/Mog_dom"/>
</dbReference>
<dbReference type="UniPathway" id="UPA00344"/>
<dbReference type="AlphaFoldDB" id="A0A850HLF0"/>
<protein>
    <submittedName>
        <fullName evidence="6">MogA/MoaB family molybdenum cofactor biosynthesis protein</fullName>
    </submittedName>
</protein>
<evidence type="ECO:0000256" key="3">
    <source>
        <dbReference type="ARBA" id="ARBA00023150"/>
    </source>
</evidence>
<organism evidence="6 7">
    <name type="scientific">Dorea phocaeensis</name>
    <dbReference type="NCBI Taxonomy" id="2040291"/>
    <lineage>
        <taxon>Bacteria</taxon>
        <taxon>Bacillati</taxon>
        <taxon>Bacillota</taxon>
        <taxon>Clostridia</taxon>
        <taxon>Lachnospirales</taxon>
        <taxon>Lachnospiraceae</taxon>
        <taxon>Dorea</taxon>
    </lineage>
</organism>
<dbReference type="GO" id="GO:0006777">
    <property type="term" value="P:Mo-molybdopterin cofactor biosynthetic process"/>
    <property type="evidence" value="ECO:0007669"/>
    <property type="project" value="UniProtKB-KW"/>
</dbReference>
<dbReference type="SUPFAM" id="SSF53218">
    <property type="entry name" value="Molybdenum cofactor biosynthesis proteins"/>
    <property type="match status" value="1"/>
</dbReference>
<keyword evidence="7" id="KW-1185">Reference proteome</keyword>
<dbReference type="InterPro" id="IPR008284">
    <property type="entry name" value="MoCF_biosynth_CS"/>
</dbReference>
<dbReference type="InterPro" id="IPR036425">
    <property type="entry name" value="MoaB/Mog-like_dom_sf"/>
</dbReference>
<dbReference type="PANTHER" id="PTHR43764:SF1">
    <property type="entry name" value="MOLYBDOPTERIN MOLYBDOTRANSFERASE"/>
    <property type="match status" value="1"/>
</dbReference>
<feature type="domain" description="MoaB/Mog" evidence="4">
    <location>
        <begin position="5"/>
        <end position="149"/>
    </location>
</feature>
<evidence type="ECO:0000313" key="7">
    <source>
        <dbReference type="Proteomes" id="UP000528555"/>
    </source>
</evidence>
<evidence type="ECO:0000313" key="8">
    <source>
        <dbReference type="Proteomes" id="UP000701680"/>
    </source>
</evidence>
<name>A0A850HLF0_9FIRM</name>
<dbReference type="CDD" id="cd00886">
    <property type="entry name" value="MogA_MoaB"/>
    <property type="match status" value="1"/>
</dbReference>
<dbReference type="Pfam" id="PF00994">
    <property type="entry name" value="MoCF_biosynth"/>
    <property type="match status" value="1"/>
</dbReference>
<sequence length="163" mass="17646">MMKAVVIVASTSGYLGQREDKSGPTLKARLENMGFTVPEILLLPDDRRKLSEAMRELADEQKVELIVTTGGTGFAKDDCTPEATLDIVERRADGIPEAMRAYSSQFTDRAMLSRAAAGIRGETVIINLPGSVKAVEECMDCVENSLIHGIEILTGKTGECGRQ</sequence>
<proteinExistence type="predicted"/>
<dbReference type="Proteomes" id="UP000528555">
    <property type="component" value="Unassembled WGS sequence"/>
</dbReference>
<evidence type="ECO:0000256" key="2">
    <source>
        <dbReference type="ARBA" id="ARBA00005046"/>
    </source>
</evidence>
<dbReference type="SMART" id="SM00852">
    <property type="entry name" value="MoCF_biosynth"/>
    <property type="match status" value="1"/>
</dbReference>
<comment type="caution">
    <text evidence="6">The sequence shown here is derived from an EMBL/GenBank/DDBJ whole genome shotgun (WGS) entry which is preliminary data.</text>
</comment>
<reference evidence="7 8" key="1">
    <citation type="journal article" date="2020" name="Cell Host Microbe">
        <title>Functional and Genomic Variation between Human-Derived Isolates of Lachnospiraceae Reveals Inter- and Intra-Species Diversity.</title>
        <authorList>
            <person name="Sorbara M.T."/>
            <person name="Littmann E.R."/>
            <person name="Fontana E."/>
            <person name="Moody T.U."/>
            <person name="Kohout C.E."/>
            <person name="Gjonbalaj M."/>
            <person name="Eaton V."/>
            <person name="Seok R."/>
            <person name="Leiner I.M."/>
            <person name="Pamer E.G."/>
        </authorList>
    </citation>
    <scope>NUCLEOTIDE SEQUENCE [LARGE SCALE GENOMIC DNA]</scope>
    <source>
        <strain evidence="6 7">MSK.17.11</strain>
        <strain evidence="5 8">MSK.17.38</strain>
    </source>
</reference>
<dbReference type="NCBIfam" id="TIGR00177">
    <property type="entry name" value="molyb_syn"/>
    <property type="match status" value="1"/>
</dbReference>
<comment type="function">
    <text evidence="1">May be involved in the biosynthesis of molybdopterin.</text>
</comment>
<dbReference type="InterPro" id="IPR051920">
    <property type="entry name" value="MPT_Adenylyltrnsfr/MoaC-Rel"/>
</dbReference>